<dbReference type="EMBL" id="KE504133">
    <property type="protein sequence ID" value="EPT02897.1"/>
    <property type="molecule type" value="Genomic_DNA"/>
</dbReference>
<protein>
    <recommendedName>
        <fullName evidence="2">DUF6532 domain-containing protein</fullName>
    </recommendedName>
</protein>
<accession>S8ED40</accession>
<sequence length="480" mass="53345">MGIDPSTCAQPEEKEKEKEKEKETEKGKGKKKNSGQRTGRDREEGEEGKELEADKAGGGRASEKSITKKQSTRNVKDKATSLISIDESKNSQSSYKASEVAGNGSSEEELLVELEREQKDKGKTAKKVTVKKEAMEQTLEGALVPVSKDQLGQEPMKSFMLRAQHQLRAYIALVNAWPRKQGNSIEKREAPQELIEQTLHMYPMYQTKEFLAVFNKVWGDLNVRDVMIKQVYKAAAQLWQEVKPKAKRAVEKAFLMFSLPQGQSGSSSANASRVTEFQRIKEARIKFVRENDLFHHGNVQMPDPNVDPSLWVADTRAPSHGEVIADVAAHQWWIGANPEALRKENAERFNINKVLLSSNLIALILVALDEAAKGHLTVNFDKKTYAPLHDKFKATIDELRTSADPCNEELYNEGCARFCKSMNDTLTNHIRVIAGIAPAQDEAQQGSSSKDSKVASVRARIKALWGQEEGGSGLTAGPSQ</sequence>
<dbReference type="InterPro" id="IPR045341">
    <property type="entry name" value="DUF6532"/>
</dbReference>
<reference evidence="3 4" key="1">
    <citation type="journal article" date="2012" name="Science">
        <title>The Paleozoic origin of enzymatic lignin decomposition reconstructed from 31 fungal genomes.</title>
        <authorList>
            <person name="Floudas D."/>
            <person name="Binder M."/>
            <person name="Riley R."/>
            <person name="Barry K."/>
            <person name="Blanchette R.A."/>
            <person name="Henrissat B."/>
            <person name="Martinez A.T."/>
            <person name="Otillar R."/>
            <person name="Spatafora J.W."/>
            <person name="Yadav J.S."/>
            <person name="Aerts A."/>
            <person name="Benoit I."/>
            <person name="Boyd A."/>
            <person name="Carlson A."/>
            <person name="Copeland A."/>
            <person name="Coutinho P.M."/>
            <person name="de Vries R.P."/>
            <person name="Ferreira P."/>
            <person name="Findley K."/>
            <person name="Foster B."/>
            <person name="Gaskell J."/>
            <person name="Glotzer D."/>
            <person name="Gorecki P."/>
            <person name="Heitman J."/>
            <person name="Hesse C."/>
            <person name="Hori C."/>
            <person name="Igarashi K."/>
            <person name="Jurgens J.A."/>
            <person name="Kallen N."/>
            <person name="Kersten P."/>
            <person name="Kohler A."/>
            <person name="Kuees U."/>
            <person name="Kumar T.K.A."/>
            <person name="Kuo A."/>
            <person name="LaButti K."/>
            <person name="Larrondo L.F."/>
            <person name="Lindquist E."/>
            <person name="Ling A."/>
            <person name="Lombard V."/>
            <person name="Lucas S."/>
            <person name="Lundell T."/>
            <person name="Martin R."/>
            <person name="McLaughlin D.J."/>
            <person name="Morgenstern I."/>
            <person name="Morin E."/>
            <person name="Murat C."/>
            <person name="Nagy L.G."/>
            <person name="Nolan M."/>
            <person name="Ohm R.A."/>
            <person name="Patyshakuliyeva A."/>
            <person name="Rokas A."/>
            <person name="Ruiz-Duenas F.J."/>
            <person name="Sabat G."/>
            <person name="Salamov A."/>
            <person name="Samejima M."/>
            <person name="Schmutz J."/>
            <person name="Slot J.C."/>
            <person name="St John F."/>
            <person name="Stenlid J."/>
            <person name="Sun H."/>
            <person name="Sun S."/>
            <person name="Syed K."/>
            <person name="Tsang A."/>
            <person name="Wiebenga A."/>
            <person name="Young D."/>
            <person name="Pisabarro A."/>
            <person name="Eastwood D.C."/>
            <person name="Martin F."/>
            <person name="Cullen D."/>
            <person name="Grigoriev I.V."/>
            <person name="Hibbett D.S."/>
        </authorList>
    </citation>
    <scope>NUCLEOTIDE SEQUENCE</scope>
    <source>
        <strain evidence="4">FP-58527</strain>
    </source>
</reference>
<dbReference type="Pfam" id="PF20149">
    <property type="entry name" value="DUF6532"/>
    <property type="match status" value="1"/>
</dbReference>
<feature type="region of interest" description="Disordered" evidence="1">
    <location>
        <begin position="1"/>
        <end position="107"/>
    </location>
</feature>
<dbReference type="Proteomes" id="UP000015241">
    <property type="component" value="Unassembled WGS sequence"/>
</dbReference>
<keyword evidence="4" id="KW-1185">Reference proteome</keyword>
<feature type="domain" description="DUF6532" evidence="2">
    <location>
        <begin position="162"/>
        <end position="398"/>
    </location>
</feature>
<feature type="compositionally biased region" description="Basic and acidic residues" evidence="1">
    <location>
        <begin position="38"/>
        <end position="66"/>
    </location>
</feature>
<feature type="compositionally biased region" description="Basic and acidic residues" evidence="1">
    <location>
        <begin position="11"/>
        <end position="27"/>
    </location>
</feature>
<evidence type="ECO:0000313" key="4">
    <source>
        <dbReference type="Proteomes" id="UP000015241"/>
    </source>
</evidence>
<name>S8ED40_FOMSC</name>
<evidence type="ECO:0000256" key="1">
    <source>
        <dbReference type="SAM" id="MobiDB-lite"/>
    </source>
</evidence>
<gene>
    <name evidence="3" type="ORF">FOMPIDRAFT_1047634</name>
</gene>
<dbReference type="AlphaFoldDB" id="S8ED40"/>
<evidence type="ECO:0000313" key="3">
    <source>
        <dbReference type="EMBL" id="EPT02897.1"/>
    </source>
</evidence>
<dbReference type="HOGENOM" id="CLU_044868_0_0_1"/>
<dbReference type="InParanoid" id="S8ED40"/>
<proteinExistence type="predicted"/>
<evidence type="ECO:0000259" key="2">
    <source>
        <dbReference type="Pfam" id="PF20149"/>
    </source>
</evidence>
<organism evidence="3 4">
    <name type="scientific">Fomitopsis schrenkii</name>
    <name type="common">Brown rot fungus</name>
    <dbReference type="NCBI Taxonomy" id="2126942"/>
    <lineage>
        <taxon>Eukaryota</taxon>
        <taxon>Fungi</taxon>
        <taxon>Dikarya</taxon>
        <taxon>Basidiomycota</taxon>
        <taxon>Agaricomycotina</taxon>
        <taxon>Agaricomycetes</taxon>
        <taxon>Polyporales</taxon>
        <taxon>Fomitopsis</taxon>
    </lineage>
</organism>